<dbReference type="AlphaFoldDB" id="E4RYZ2"/>
<dbReference type="EMBL" id="CP002305">
    <property type="protein sequence ID" value="ADQ18211.1"/>
    <property type="molecule type" value="Genomic_DNA"/>
</dbReference>
<dbReference type="HOGENOM" id="CLU_012729_2_0_10"/>
<dbReference type="SUPFAM" id="SSF56935">
    <property type="entry name" value="Porins"/>
    <property type="match status" value="1"/>
</dbReference>
<dbReference type="KEGG" id="lby:Lbys_2549"/>
<name>E4RYZ2_LEAB4</name>
<reference evidence="1 2" key="2">
    <citation type="journal article" date="2011" name="Stand. Genomic Sci.">
        <title>Complete genome sequence of Leadbetterella byssophila type strain (4M15).</title>
        <authorList>
            <person name="Abt B."/>
            <person name="Teshima H."/>
            <person name="Lucas S."/>
            <person name="Lapidus A."/>
            <person name="Del Rio T.G."/>
            <person name="Nolan M."/>
            <person name="Tice H."/>
            <person name="Cheng J.F."/>
            <person name="Pitluck S."/>
            <person name="Liolios K."/>
            <person name="Pagani I."/>
            <person name="Ivanova N."/>
            <person name="Mavromatis K."/>
            <person name="Pati A."/>
            <person name="Tapia R."/>
            <person name="Han C."/>
            <person name="Goodwin L."/>
            <person name="Chen A."/>
            <person name="Palaniappan K."/>
            <person name="Land M."/>
            <person name="Hauser L."/>
            <person name="Chang Y.J."/>
            <person name="Jeffries C.D."/>
            <person name="Rohde M."/>
            <person name="Goker M."/>
            <person name="Tindall B.J."/>
            <person name="Detter J.C."/>
            <person name="Woyke T."/>
            <person name="Bristow J."/>
            <person name="Eisen J.A."/>
            <person name="Markowitz V."/>
            <person name="Hugenholtz P."/>
            <person name="Klenk H.P."/>
            <person name="Kyrpides N.C."/>
        </authorList>
    </citation>
    <scope>NUCLEOTIDE SEQUENCE [LARGE SCALE GENOMIC DNA]</scope>
    <source>
        <strain evidence="2">DSM 17132 / JCM 16389 / KACC 11308 / NBRC 106382 / 4M15</strain>
    </source>
</reference>
<dbReference type="InterPro" id="IPR008969">
    <property type="entry name" value="CarboxyPept-like_regulatory"/>
</dbReference>
<dbReference type="SUPFAM" id="SSF49464">
    <property type="entry name" value="Carboxypeptidase regulatory domain-like"/>
    <property type="match status" value="1"/>
</dbReference>
<dbReference type="eggNOG" id="COG4773">
    <property type="taxonomic scope" value="Bacteria"/>
</dbReference>
<keyword evidence="2" id="KW-1185">Reference proteome</keyword>
<evidence type="ECO:0008006" key="3">
    <source>
        <dbReference type="Google" id="ProtNLM"/>
    </source>
</evidence>
<evidence type="ECO:0000313" key="1">
    <source>
        <dbReference type="EMBL" id="ADQ18211.1"/>
    </source>
</evidence>
<protein>
    <recommendedName>
        <fullName evidence="3">TonB-dependent receptor</fullName>
    </recommendedName>
</protein>
<proteinExistence type="predicted"/>
<dbReference type="STRING" id="649349.Lbys_2549"/>
<sequence>MGEISKGLLGISLVQAQYKSVTFEAKQNNKVMNRVEFSLSLKRNITFNWNKFRMSICKYSFSKGFIGRILLIMALSGKGIIAQTRIEGTARDTDQNLLPAVNITVTKEGKLLAFAVTKTDGSYHLKVNAQVDSVLIAVSKMGYTNQEFLLPNKNQRLDFVLQKGDFTLKEVKVELPPIRRRGDTLSYKIEEFQSVADRTIGDVIKKLPGINVDADGIIYYQGNPINRYYVEDMNLLDGRYGLVNENLPHGKVAIVQVYENHQPIRALDSLRPSDRAAINIKLKNKVTKTGNFQYGAGFQPFLWNVNATPIVFVPNFQFLTSVKSNNTGENLFPQFYDNFQNGLFAKENWLSVSSVSPPGFSPKRWMDNRSHALSLNTLKKSTRSLEMKLNVSLVLDQQRRSGNSTTTYFLEGEPVHFAEDILSRFKTNHLSGALEFIKNVPHAYFNNKLTFEKEWRADEAQNARFTRIYNQENSTGNFRISNNFHRIFNLRHTTYNFYSLISYVQNTQDLSVKLTDSLANPQQVFSHRGFNTHHFADFSVRIKKRFSIALRTGSQIALSHIHTKLSGHEVKTNTVNNFQWNTFKTYISAGMTFTPGKWWLNLNFPFAHYYIDYSPEERRRTFSRLVPEPMLNARLKSVPGLEFTGNIRYSNLLAQLGDIYTGSIMQNYLTVVSKNTDFTDDRRLSGGVGVNYNNAVSGLSFNLNLNASRGIQNRLPQNYILPDGSTEVQYMAKRNLSHTQSGKVQLTQYLFGLKTSLSAGLLVMKFQNEQWVNGYPGSFTNRTIEPNAHLKVNRFKQVELTYSTRYTHVKGSNQPESIRQFQQQMGMALAVVKNTVFIANAEHHSINAQDYFFSDLTVRYTVPKIKQDFELGVVNLFNQNTFKSIYLNNYIMQETIFRLRPRQFLLRGSFRL</sequence>
<reference key="1">
    <citation type="submission" date="2010-11" db="EMBL/GenBank/DDBJ databases">
        <title>The complete genome of Leadbetterella byssophila DSM 17132.</title>
        <authorList>
            <consortium name="US DOE Joint Genome Institute (JGI-PGF)"/>
            <person name="Lucas S."/>
            <person name="Copeland A."/>
            <person name="Lapidus A."/>
            <person name="Glavina del Rio T."/>
            <person name="Dalin E."/>
            <person name="Tice H."/>
            <person name="Bruce D."/>
            <person name="Goodwin L."/>
            <person name="Pitluck S."/>
            <person name="Kyrpides N."/>
            <person name="Mavromatis K."/>
            <person name="Ivanova N."/>
            <person name="Teshima H."/>
            <person name="Brettin T."/>
            <person name="Detter J.C."/>
            <person name="Han C."/>
            <person name="Tapia R."/>
            <person name="Land M."/>
            <person name="Hauser L."/>
            <person name="Markowitz V."/>
            <person name="Cheng J.-F."/>
            <person name="Hugenholtz P."/>
            <person name="Woyke T."/>
            <person name="Wu D."/>
            <person name="Tindall B."/>
            <person name="Pomrenke H.G."/>
            <person name="Brambilla E."/>
            <person name="Klenk H.-P."/>
            <person name="Eisen J.A."/>
        </authorList>
    </citation>
    <scope>NUCLEOTIDE SEQUENCE [LARGE SCALE GENOMIC DNA]</scope>
    <source>
        <strain>DSM 17132</strain>
    </source>
</reference>
<organism evidence="1 2">
    <name type="scientific">Leadbetterella byssophila (strain DSM 17132 / JCM 16389 / KACC 11308 / NBRC 106382 / 4M15)</name>
    <dbReference type="NCBI Taxonomy" id="649349"/>
    <lineage>
        <taxon>Bacteria</taxon>
        <taxon>Pseudomonadati</taxon>
        <taxon>Bacteroidota</taxon>
        <taxon>Cytophagia</taxon>
        <taxon>Cytophagales</taxon>
        <taxon>Leadbetterellaceae</taxon>
        <taxon>Leadbetterella</taxon>
    </lineage>
</organism>
<dbReference type="Proteomes" id="UP000007435">
    <property type="component" value="Chromosome"/>
</dbReference>
<accession>E4RYZ2</accession>
<evidence type="ECO:0000313" key="2">
    <source>
        <dbReference type="Proteomes" id="UP000007435"/>
    </source>
</evidence>
<gene>
    <name evidence="1" type="ordered locus">Lbys_2549</name>
</gene>